<dbReference type="EMBL" id="AZDZ01000003">
    <property type="protein sequence ID" value="KRK80448.1"/>
    <property type="molecule type" value="Genomic_DNA"/>
</dbReference>
<organism evidence="1 2">
    <name type="scientific">Companilactobacillus nodensis DSM 19682 = JCM 14932 = NBRC 107160</name>
    <dbReference type="NCBI Taxonomy" id="1423775"/>
    <lineage>
        <taxon>Bacteria</taxon>
        <taxon>Bacillati</taxon>
        <taxon>Bacillota</taxon>
        <taxon>Bacilli</taxon>
        <taxon>Lactobacillales</taxon>
        <taxon>Lactobacillaceae</taxon>
        <taxon>Companilactobacillus</taxon>
    </lineage>
</organism>
<evidence type="ECO:0000313" key="1">
    <source>
        <dbReference type="EMBL" id="KRK80448.1"/>
    </source>
</evidence>
<name>A0A0R1KAC3_9LACO</name>
<dbReference type="PATRIC" id="fig|1423775.4.peg.1908"/>
<comment type="caution">
    <text evidence="1">The sequence shown here is derived from an EMBL/GenBank/DDBJ whole genome shotgun (WGS) entry which is preliminary data.</text>
</comment>
<dbReference type="RefSeq" id="WP_025024498.1">
    <property type="nucleotide sequence ID" value="NZ_AZDZ01000003.1"/>
</dbReference>
<dbReference type="AlphaFoldDB" id="A0A0R1KAC3"/>
<evidence type="ECO:0000313" key="2">
    <source>
        <dbReference type="Proteomes" id="UP000051248"/>
    </source>
</evidence>
<gene>
    <name evidence="1" type="ORF">FD03_GL001869</name>
</gene>
<dbReference type="OrthoDB" id="2277616at2"/>
<protein>
    <submittedName>
        <fullName evidence="1">Uncharacterized protein</fullName>
    </submittedName>
</protein>
<dbReference type="Proteomes" id="UP000051248">
    <property type="component" value="Unassembled WGS sequence"/>
</dbReference>
<keyword evidence="2" id="KW-1185">Reference proteome</keyword>
<sequence>MDDNKNVTFEDYLMTNSVHFANSYGTLIEWVEKIQVAVQTELNLIDDFEDRAELSSYQSISDDCTQIIYDLSYELARFNSNVTKKSISAIALEQTILFQSDNDEDGVKEEFDSYKKAHVNAYDSFLDLIEILDKLADRYPWVTYGDLESSYKFDLMDAFLMVGQFYFMGMNEYSEKDSESYIAMIRPMIEQLDLADEINGDVSEFETTYITDAEDSITEGIDRLAADQAGVPYVQE</sequence>
<reference evidence="1 2" key="1">
    <citation type="journal article" date="2015" name="Genome Announc.">
        <title>Expanding the biotechnology potential of lactobacilli through comparative genomics of 213 strains and associated genera.</title>
        <authorList>
            <person name="Sun Z."/>
            <person name="Harris H.M."/>
            <person name="McCann A."/>
            <person name="Guo C."/>
            <person name="Argimon S."/>
            <person name="Zhang W."/>
            <person name="Yang X."/>
            <person name="Jeffery I.B."/>
            <person name="Cooney J.C."/>
            <person name="Kagawa T.F."/>
            <person name="Liu W."/>
            <person name="Song Y."/>
            <person name="Salvetti E."/>
            <person name="Wrobel A."/>
            <person name="Rasinkangas P."/>
            <person name="Parkhill J."/>
            <person name="Rea M.C."/>
            <person name="O'Sullivan O."/>
            <person name="Ritari J."/>
            <person name="Douillard F.P."/>
            <person name="Paul Ross R."/>
            <person name="Yang R."/>
            <person name="Briner A.E."/>
            <person name="Felis G.E."/>
            <person name="de Vos W.M."/>
            <person name="Barrangou R."/>
            <person name="Klaenhammer T.R."/>
            <person name="Caufield P.W."/>
            <person name="Cui Y."/>
            <person name="Zhang H."/>
            <person name="O'Toole P.W."/>
        </authorList>
    </citation>
    <scope>NUCLEOTIDE SEQUENCE [LARGE SCALE GENOMIC DNA]</scope>
    <source>
        <strain evidence="1 2">DSM 19682</strain>
    </source>
</reference>
<proteinExistence type="predicted"/>
<accession>A0A0R1KAC3</accession>